<comment type="function">
    <text evidence="1">Could be involved in insertion of integral membrane proteins into the membrane.</text>
</comment>
<accession>A0A286GAX1</accession>
<name>A0A286GAX1_9PROT</name>
<keyword evidence="1" id="KW-0472">Membrane</keyword>
<evidence type="ECO:0000256" key="2">
    <source>
        <dbReference type="SAM" id="MobiDB-lite"/>
    </source>
</evidence>
<evidence type="ECO:0000313" key="4">
    <source>
        <dbReference type="Proteomes" id="UP000219621"/>
    </source>
</evidence>
<dbReference type="Pfam" id="PF01809">
    <property type="entry name" value="YidD"/>
    <property type="match status" value="1"/>
</dbReference>
<feature type="compositionally biased region" description="Low complexity" evidence="2">
    <location>
        <begin position="86"/>
        <end position="95"/>
    </location>
</feature>
<gene>
    <name evidence="3" type="ORF">SAMN05421508_102537</name>
</gene>
<dbReference type="PANTHER" id="PTHR33383:SF1">
    <property type="entry name" value="MEMBRANE PROTEIN INSERTION EFFICIENCY FACTOR-RELATED"/>
    <property type="match status" value="1"/>
</dbReference>
<feature type="region of interest" description="Disordered" evidence="2">
    <location>
        <begin position="67"/>
        <end position="107"/>
    </location>
</feature>
<comment type="subcellular location">
    <subcellularLocation>
        <location evidence="1">Cell membrane</location>
        <topology evidence="1">Peripheral membrane protein</topology>
        <orientation evidence="1">Cytoplasmic side</orientation>
    </subcellularLocation>
</comment>
<proteinExistence type="inferred from homology"/>
<dbReference type="AlphaFoldDB" id="A0A286GAX1"/>
<dbReference type="RefSeq" id="WP_097278271.1">
    <property type="nucleotide sequence ID" value="NZ_OCNJ01000002.1"/>
</dbReference>
<keyword evidence="4" id="KW-1185">Reference proteome</keyword>
<dbReference type="SMART" id="SM01234">
    <property type="entry name" value="Haemolytic"/>
    <property type="match status" value="1"/>
</dbReference>
<dbReference type="PANTHER" id="PTHR33383">
    <property type="entry name" value="MEMBRANE PROTEIN INSERTION EFFICIENCY FACTOR-RELATED"/>
    <property type="match status" value="1"/>
</dbReference>
<dbReference type="HAMAP" id="MF_00386">
    <property type="entry name" value="UPF0161_YidD"/>
    <property type="match status" value="1"/>
</dbReference>
<dbReference type="EMBL" id="OCNJ01000002">
    <property type="protein sequence ID" value="SOD92642.1"/>
    <property type="molecule type" value="Genomic_DNA"/>
</dbReference>
<dbReference type="NCBIfam" id="TIGR00278">
    <property type="entry name" value="membrane protein insertion efficiency factor YidD"/>
    <property type="match status" value="1"/>
</dbReference>
<evidence type="ECO:0000313" key="3">
    <source>
        <dbReference type="EMBL" id="SOD92642.1"/>
    </source>
</evidence>
<reference evidence="3 4" key="1">
    <citation type="submission" date="2017-09" db="EMBL/GenBank/DDBJ databases">
        <authorList>
            <person name="Ehlers B."/>
            <person name="Leendertz F.H."/>
        </authorList>
    </citation>
    <scope>NUCLEOTIDE SEQUENCE [LARGE SCALE GENOMIC DNA]</scope>
    <source>
        <strain evidence="3 4">USBA 140</strain>
    </source>
</reference>
<dbReference type="Proteomes" id="UP000219621">
    <property type="component" value="Unassembled WGS sequence"/>
</dbReference>
<dbReference type="InterPro" id="IPR002696">
    <property type="entry name" value="Membr_insert_effic_factor_YidD"/>
</dbReference>
<dbReference type="OrthoDB" id="9801753at2"/>
<evidence type="ECO:0000256" key="1">
    <source>
        <dbReference type="HAMAP-Rule" id="MF_00386"/>
    </source>
</evidence>
<dbReference type="GO" id="GO:0005886">
    <property type="term" value="C:plasma membrane"/>
    <property type="evidence" value="ECO:0007669"/>
    <property type="project" value="UniProtKB-SubCell"/>
</dbReference>
<feature type="compositionally biased region" description="Basic residues" evidence="2">
    <location>
        <begin position="98"/>
        <end position="107"/>
    </location>
</feature>
<feature type="compositionally biased region" description="Basic and acidic residues" evidence="2">
    <location>
        <begin position="76"/>
        <end position="85"/>
    </location>
</feature>
<comment type="similarity">
    <text evidence="1">Belongs to the UPF0161 family.</text>
</comment>
<protein>
    <recommendedName>
        <fullName evidence="1">Putative membrane protein insertion efficiency factor</fullName>
    </recommendedName>
</protein>
<sequence length="107" mass="11114">MTIASGLLRGLVRGYQLVVSPLFPPCCKYAPTCSHYAIEALSVHGPAKGTALAVWRVLRCNPFARGGYDPVPGTDPVHDAGRRGDAATAGTCADPAHAHSHSAHTAP</sequence>
<organism evidence="3 4">
    <name type="scientific">Caenispirillum bisanense</name>
    <dbReference type="NCBI Taxonomy" id="414052"/>
    <lineage>
        <taxon>Bacteria</taxon>
        <taxon>Pseudomonadati</taxon>
        <taxon>Pseudomonadota</taxon>
        <taxon>Alphaproteobacteria</taxon>
        <taxon>Rhodospirillales</taxon>
        <taxon>Novispirillaceae</taxon>
        <taxon>Caenispirillum</taxon>
    </lineage>
</organism>
<keyword evidence="1" id="KW-1003">Cell membrane</keyword>